<dbReference type="EMBL" id="WJQU01000002">
    <property type="protein sequence ID" value="KAJ6643797.1"/>
    <property type="molecule type" value="Genomic_DNA"/>
</dbReference>
<dbReference type="OrthoDB" id="8625101at2759"/>
<proteinExistence type="predicted"/>
<dbReference type="PANTHER" id="PTHR13199">
    <property type="entry name" value="GH03947P"/>
    <property type="match status" value="1"/>
</dbReference>
<evidence type="ECO:0000259" key="1">
    <source>
        <dbReference type="Pfam" id="PF13889"/>
    </source>
</evidence>
<dbReference type="InterPro" id="IPR051506">
    <property type="entry name" value="ATOS_Transcription_Regulators"/>
</dbReference>
<dbReference type="Proteomes" id="UP001151699">
    <property type="component" value="Chromosome B"/>
</dbReference>
<gene>
    <name evidence="2" type="primary">FAM214A_0</name>
    <name evidence="2" type="ORF">Bhyg_08762</name>
</gene>
<keyword evidence="3" id="KW-1185">Reference proteome</keyword>
<evidence type="ECO:0000313" key="3">
    <source>
        <dbReference type="Proteomes" id="UP001151699"/>
    </source>
</evidence>
<dbReference type="PANTHER" id="PTHR13199:SF11">
    <property type="entry name" value="PROTEIN ATOSSA"/>
    <property type="match status" value="1"/>
</dbReference>
<protein>
    <submittedName>
        <fullName evidence="2">Protein FAM214A</fullName>
    </submittedName>
</protein>
<comment type="caution">
    <text evidence="2">The sequence shown here is derived from an EMBL/GenBank/DDBJ whole genome shotgun (WGS) entry which is preliminary data.</text>
</comment>
<accession>A0A9Q0S397</accession>
<sequence length="72" mass="8012">MKAARANCPRFKTSKSGRLLLHSDIRMLISRRTDCDTAAAHAKGTLESPNELKVVTVVPDHPKFSPRLDNKI</sequence>
<dbReference type="AlphaFoldDB" id="A0A9Q0S397"/>
<feature type="domain" description="Atos-like C-terminal" evidence="1">
    <location>
        <begin position="10"/>
        <end position="67"/>
    </location>
</feature>
<evidence type="ECO:0000313" key="2">
    <source>
        <dbReference type="EMBL" id="KAJ6643797.1"/>
    </source>
</evidence>
<dbReference type="InterPro" id="IPR033473">
    <property type="entry name" value="Atos-like_C"/>
</dbReference>
<reference evidence="2" key="1">
    <citation type="submission" date="2022-07" db="EMBL/GenBank/DDBJ databases">
        <authorList>
            <person name="Trinca V."/>
            <person name="Uliana J.V.C."/>
            <person name="Torres T.T."/>
            <person name="Ward R.J."/>
            <person name="Monesi N."/>
        </authorList>
    </citation>
    <scope>NUCLEOTIDE SEQUENCE</scope>
    <source>
        <strain evidence="2">HSMRA1968</strain>
        <tissue evidence="2">Whole embryos</tissue>
    </source>
</reference>
<name>A0A9Q0S397_9DIPT</name>
<dbReference type="Pfam" id="PF13889">
    <property type="entry name" value="Chromosome_seg"/>
    <property type="match status" value="1"/>
</dbReference>
<organism evidence="2 3">
    <name type="scientific">Pseudolycoriella hygida</name>
    <dbReference type="NCBI Taxonomy" id="35572"/>
    <lineage>
        <taxon>Eukaryota</taxon>
        <taxon>Metazoa</taxon>
        <taxon>Ecdysozoa</taxon>
        <taxon>Arthropoda</taxon>
        <taxon>Hexapoda</taxon>
        <taxon>Insecta</taxon>
        <taxon>Pterygota</taxon>
        <taxon>Neoptera</taxon>
        <taxon>Endopterygota</taxon>
        <taxon>Diptera</taxon>
        <taxon>Nematocera</taxon>
        <taxon>Sciaroidea</taxon>
        <taxon>Sciaridae</taxon>
        <taxon>Pseudolycoriella</taxon>
    </lineage>
</organism>